<gene>
    <name evidence="1" type="ORF">UFOPK3573_00647</name>
    <name evidence="2" type="ORF">UFOPK3879_00373</name>
</gene>
<dbReference type="EMBL" id="CAFBMJ010000037">
    <property type="protein sequence ID" value="CAB4901037.1"/>
    <property type="molecule type" value="Genomic_DNA"/>
</dbReference>
<reference evidence="2" key="1">
    <citation type="submission" date="2020-05" db="EMBL/GenBank/DDBJ databases">
        <authorList>
            <person name="Chiriac C."/>
            <person name="Salcher M."/>
            <person name="Ghai R."/>
            <person name="Kavagutti S V."/>
        </authorList>
    </citation>
    <scope>NUCLEOTIDE SEQUENCE</scope>
</reference>
<sequence length="88" mass="10222">MSIVQIIRRVASLGRDVARDAVDHNSEFIEQVAKRVEEVKQQEMPKINQELRNARVIGEMAIKMGTQRVQKMMSDFQENSQDEKPNEH</sequence>
<dbReference type="EMBL" id="CAFBNR010000011">
    <property type="protein sequence ID" value="CAB4957623.1"/>
    <property type="molecule type" value="Genomic_DNA"/>
</dbReference>
<proteinExistence type="predicted"/>
<protein>
    <submittedName>
        <fullName evidence="2">Unannotated protein</fullName>
    </submittedName>
</protein>
<evidence type="ECO:0000313" key="1">
    <source>
        <dbReference type="EMBL" id="CAB4901037.1"/>
    </source>
</evidence>
<evidence type="ECO:0000313" key="2">
    <source>
        <dbReference type="EMBL" id="CAB4957623.1"/>
    </source>
</evidence>
<name>A0A6J7KRW6_9ZZZZ</name>
<organism evidence="2">
    <name type="scientific">freshwater metagenome</name>
    <dbReference type="NCBI Taxonomy" id="449393"/>
    <lineage>
        <taxon>unclassified sequences</taxon>
        <taxon>metagenomes</taxon>
        <taxon>ecological metagenomes</taxon>
    </lineage>
</organism>
<accession>A0A6J7KRW6</accession>
<dbReference type="AlphaFoldDB" id="A0A6J7KRW6"/>